<keyword evidence="2" id="KW-0812">Transmembrane</keyword>
<keyword evidence="2" id="KW-0472">Membrane</keyword>
<feature type="compositionally biased region" description="Low complexity" evidence="1">
    <location>
        <begin position="18"/>
        <end position="64"/>
    </location>
</feature>
<feature type="transmembrane region" description="Helical" evidence="2">
    <location>
        <begin position="280"/>
        <end position="302"/>
    </location>
</feature>
<keyword evidence="4" id="KW-1185">Reference proteome</keyword>
<dbReference type="RefSeq" id="WP_152642069.1">
    <property type="nucleotide sequence ID" value="NZ_JYIX01000028.1"/>
</dbReference>
<dbReference type="PATRIC" id="fig|582680.6.peg.923"/>
<reference evidence="3 4" key="1">
    <citation type="submission" date="2015-02" db="EMBL/GenBank/DDBJ databases">
        <title>Draft genome sequences of ten Microbacterium spp. with emphasis on heavy metal contaminated environments.</title>
        <authorList>
            <person name="Corretto E."/>
        </authorList>
    </citation>
    <scope>NUCLEOTIDE SEQUENCE [LARGE SCALE GENOMIC DNA]</scope>
    <source>
        <strain evidence="3 4">ARN176</strain>
    </source>
</reference>
<proteinExistence type="predicted"/>
<evidence type="ECO:0000313" key="3">
    <source>
        <dbReference type="EMBL" id="KJL34412.1"/>
    </source>
</evidence>
<dbReference type="AlphaFoldDB" id="A0A0F0LMF8"/>
<dbReference type="STRING" id="582680.RS86_00898"/>
<feature type="transmembrane region" description="Helical" evidence="2">
    <location>
        <begin position="322"/>
        <end position="346"/>
    </location>
</feature>
<feature type="transmembrane region" description="Helical" evidence="2">
    <location>
        <begin position="253"/>
        <end position="273"/>
    </location>
</feature>
<accession>A0A0F0LMF8</accession>
<keyword evidence="2" id="KW-1133">Transmembrane helix</keyword>
<protein>
    <submittedName>
        <fullName evidence="3">Uncharacterized protein</fullName>
    </submittedName>
</protein>
<evidence type="ECO:0000256" key="2">
    <source>
        <dbReference type="SAM" id="Phobius"/>
    </source>
</evidence>
<dbReference type="EMBL" id="JYIX01000028">
    <property type="protein sequence ID" value="KJL34412.1"/>
    <property type="molecule type" value="Genomic_DNA"/>
</dbReference>
<gene>
    <name evidence="3" type="ORF">RS86_00898</name>
</gene>
<feature type="transmembrane region" description="Helical" evidence="2">
    <location>
        <begin position="207"/>
        <end position="233"/>
    </location>
</feature>
<dbReference type="Proteomes" id="UP000033740">
    <property type="component" value="Unassembled WGS sequence"/>
</dbReference>
<evidence type="ECO:0000313" key="4">
    <source>
        <dbReference type="Proteomes" id="UP000033740"/>
    </source>
</evidence>
<name>A0A0F0LMF8_9MICO</name>
<feature type="compositionally biased region" description="Low complexity" evidence="1">
    <location>
        <begin position="88"/>
        <end position="101"/>
    </location>
</feature>
<sequence>MSDHEVSKPAQAHDVDDAVAAAPETDAQGVDTPAVPAEAADVQPAPAEAAEAQAPTADAASQDAGEGVAGAAQPDHAMVAQSANDSLAQAERAAEGATARGEAAAADQKAAVDADLAAFEAAEAAYPGTFGGTFTPPSPAETPTVVAAAAATETATFEHATTRVDPVAEAPTQVLAPAVIIPGASDVPPPIFVQAPEPPRERGNRGAIFGIGLLAAVAFAILYLGTALGIAAFDGKVTTDSIGTYLLDQARSAGLWIPVVVFAIGFWLLGGIINRGRWGYWVVFGIIVGGFAYGGHLLGAIGSVEFWKLGATQLAENVNGQLLAPLAIAAFIFGRELTIWFGAWAARTGARRTAQNEEAQREYERVLEAGPQLP</sequence>
<feature type="region of interest" description="Disordered" evidence="1">
    <location>
        <begin position="1"/>
        <end position="101"/>
    </location>
</feature>
<organism evidence="3 4">
    <name type="scientific">Microbacterium azadirachtae</name>
    <dbReference type="NCBI Taxonomy" id="582680"/>
    <lineage>
        <taxon>Bacteria</taxon>
        <taxon>Bacillati</taxon>
        <taxon>Actinomycetota</taxon>
        <taxon>Actinomycetes</taxon>
        <taxon>Micrococcales</taxon>
        <taxon>Microbacteriaceae</taxon>
        <taxon>Microbacterium</taxon>
    </lineage>
</organism>
<evidence type="ECO:0000256" key="1">
    <source>
        <dbReference type="SAM" id="MobiDB-lite"/>
    </source>
</evidence>
<comment type="caution">
    <text evidence="3">The sequence shown here is derived from an EMBL/GenBank/DDBJ whole genome shotgun (WGS) entry which is preliminary data.</text>
</comment>
<feature type="compositionally biased region" description="Basic and acidic residues" evidence="1">
    <location>
        <begin position="1"/>
        <end position="16"/>
    </location>
</feature>